<comment type="caution">
    <text evidence="1">The sequence shown here is derived from an EMBL/GenBank/DDBJ whole genome shotgun (WGS) entry which is preliminary data.</text>
</comment>
<sequence length="497" mass="57254">MENKNPIRTLGDYSRPSHEGYRNTIELPDWNNVVPLRSHTIRLVQNGCSFHGFWSDDPNQHLKDFLKHVDSLDLDIANRERTHLREYLSEVWTPFKDLLQKVPHHGNDLWLQVQIFYDHVNPATRRTIDQAASGSVSSFIASQDARLSKIEADFKQQQGEMTNKIDTFLKAINNRITRALPSDMVKNPKLKVNSTSSGLSAHSYLIKEPQYSSHSLKSINGTHLLPNAFISSIQSPLSKEDEPRKAKIVKQDTKDNDHESIFKAEEKNKESIVPTSYNTQFVCTKENDRDVMFVELIKKYDDSSEEELRVDENAKIEEELGVENFDRFLTRSELVYHKYLMCAPISSLFLRNPIIVGGRHSNLKIPRNLGHVHIKKAYIDLNSPINVMTHMQYNWIMRKQLEPREDPEDFMIVEDISLIIDPRLSQVVLGKHFVEEALGGNTCNLDSIWEETGQDYNFTRSGFKNARTMPGEGVAIPSYAVRTYKRQRQKLCDGVRT</sequence>
<reference evidence="1" key="1">
    <citation type="journal article" date="2019" name="Sci. Rep.">
        <title>Draft genome of Tanacetum cinerariifolium, the natural source of mosquito coil.</title>
        <authorList>
            <person name="Yamashiro T."/>
            <person name="Shiraishi A."/>
            <person name="Satake H."/>
            <person name="Nakayama K."/>
        </authorList>
    </citation>
    <scope>NUCLEOTIDE SEQUENCE</scope>
</reference>
<dbReference type="AlphaFoldDB" id="A0A6L2MG80"/>
<organism evidence="1">
    <name type="scientific">Tanacetum cinerariifolium</name>
    <name type="common">Dalmatian daisy</name>
    <name type="synonym">Chrysanthemum cinerariifolium</name>
    <dbReference type="NCBI Taxonomy" id="118510"/>
    <lineage>
        <taxon>Eukaryota</taxon>
        <taxon>Viridiplantae</taxon>
        <taxon>Streptophyta</taxon>
        <taxon>Embryophyta</taxon>
        <taxon>Tracheophyta</taxon>
        <taxon>Spermatophyta</taxon>
        <taxon>Magnoliopsida</taxon>
        <taxon>eudicotyledons</taxon>
        <taxon>Gunneridae</taxon>
        <taxon>Pentapetalae</taxon>
        <taxon>asterids</taxon>
        <taxon>campanulids</taxon>
        <taxon>Asterales</taxon>
        <taxon>Asteraceae</taxon>
        <taxon>Asteroideae</taxon>
        <taxon>Anthemideae</taxon>
        <taxon>Anthemidinae</taxon>
        <taxon>Tanacetum</taxon>
    </lineage>
</organism>
<evidence type="ECO:0000313" key="1">
    <source>
        <dbReference type="EMBL" id="GEU72469.1"/>
    </source>
</evidence>
<proteinExistence type="predicted"/>
<dbReference type="EMBL" id="BKCJ010006499">
    <property type="protein sequence ID" value="GEU72469.1"/>
    <property type="molecule type" value="Genomic_DNA"/>
</dbReference>
<accession>A0A6L2MG80</accession>
<name>A0A6L2MG80_TANCI</name>
<protein>
    <submittedName>
        <fullName evidence="1">Zinc finger, CCHC-type</fullName>
    </submittedName>
</protein>
<gene>
    <name evidence="1" type="ORF">Tci_044447</name>
</gene>